<sequence length="408" mass="43186">MPADMSPPCRRDGARYCRVMPVQITVIGAGIAGLAAAIALHRSGHEVTVLEQRTDISSGAGISIWPNALAALDEFGLGEAVRASGGRVTGGAIRWRDGAWLRRPDPHRIVKALGEPLVVIRRSVLTELLTAALPHGVVQTSARVTGIHSSGGSVRVHLADGDSRDTEAVVGADGVHSVVARTLNGPLTKRYVGYTAWRGVAAFPLDPAMAGETMGPGTEVGHVPLGPDHTYWFATERTPEGSRAPGGDHAYLTATLASWAQPIPQLVAATDPADLLRNDLYDHTQPRRWARGPVVLVGDAAHPMRPHLGQGGCQGLEDAAILARFLQLRPDPTDAFAKFATFRRRRVRPLVRESAMIGRIVNLRPAVLSGAASRATGLIPETVVTRHLASIAGRSAFRLPTAGALPTG</sequence>
<evidence type="ECO:0000313" key="7">
    <source>
        <dbReference type="EMBL" id="BBX53090.1"/>
    </source>
</evidence>
<dbReference type="KEGG" id="mpof:MPOR_41160"/>
<keyword evidence="8" id="KW-1185">Reference proteome</keyword>
<gene>
    <name evidence="7" type="ORF">MPOR_41160</name>
</gene>
<dbReference type="Pfam" id="PF01494">
    <property type="entry name" value="FAD_binding_3"/>
    <property type="match status" value="1"/>
</dbReference>
<feature type="transmembrane region" description="Helical" evidence="5">
    <location>
        <begin position="20"/>
        <end position="40"/>
    </location>
</feature>
<reference evidence="7 8" key="1">
    <citation type="journal article" date="2019" name="Emerg. Microbes Infect.">
        <title>Comprehensive subspecies identification of 175 nontuberculous mycobacteria species based on 7547 genomic profiles.</title>
        <authorList>
            <person name="Matsumoto Y."/>
            <person name="Kinjo T."/>
            <person name="Motooka D."/>
            <person name="Nabeya D."/>
            <person name="Jung N."/>
            <person name="Uechi K."/>
            <person name="Horii T."/>
            <person name="Iida T."/>
            <person name="Fujita J."/>
            <person name="Nakamura S."/>
        </authorList>
    </citation>
    <scope>NUCLEOTIDE SEQUENCE [LARGE SCALE GENOMIC DNA]</scope>
    <source>
        <strain evidence="7 8">JCM 12603</strain>
    </source>
</reference>
<dbReference type="EMBL" id="AP022570">
    <property type="protein sequence ID" value="BBX53090.1"/>
    <property type="molecule type" value="Genomic_DNA"/>
</dbReference>
<proteinExistence type="predicted"/>
<evidence type="ECO:0000256" key="2">
    <source>
        <dbReference type="ARBA" id="ARBA00022630"/>
    </source>
</evidence>
<keyword evidence="3" id="KW-0274">FAD</keyword>
<dbReference type="PANTHER" id="PTHR46496:SF1">
    <property type="entry name" value="ZEAXANTHIN EPOXIDASE, CHLOROPLASTIC"/>
    <property type="match status" value="1"/>
</dbReference>
<feature type="domain" description="FAD-binding" evidence="6">
    <location>
        <begin position="22"/>
        <end position="326"/>
    </location>
</feature>
<dbReference type="Proteomes" id="UP000466785">
    <property type="component" value="Chromosome"/>
</dbReference>
<evidence type="ECO:0000256" key="3">
    <source>
        <dbReference type="ARBA" id="ARBA00022827"/>
    </source>
</evidence>
<accession>A0A6N4VGI4</accession>
<keyword evidence="5" id="KW-0812">Transmembrane</keyword>
<protein>
    <submittedName>
        <fullName evidence="7">Salicylate hydroxylase</fullName>
    </submittedName>
</protein>
<dbReference type="GO" id="GO:0016491">
    <property type="term" value="F:oxidoreductase activity"/>
    <property type="evidence" value="ECO:0007669"/>
    <property type="project" value="UniProtKB-KW"/>
</dbReference>
<dbReference type="PANTHER" id="PTHR46496">
    <property type="match status" value="1"/>
</dbReference>
<evidence type="ECO:0000313" key="8">
    <source>
        <dbReference type="Proteomes" id="UP000466785"/>
    </source>
</evidence>
<dbReference type="SUPFAM" id="SSF51905">
    <property type="entry name" value="FAD/NAD(P)-binding domain"/>
    <property type="match status" value="1"/>
</dbReference>
<evidence type="ECO:0000259" key="6">
    <source>
        <dbReference type="Pfam" id="PF01494"/>
    </source>
</evidence>
<keyword evidence="2" id="KW-0285">Flavoprotein</keyword>
<name>A0A6N4VGI4_9MYCO</name>
<comment type="cofactor">
    <cofactor evidence="1">
        <name>FAD</name>
        <dbReference type="ChEBI" id="CHEBI:57692"/>
    </cofactor>
</comment>
<evidence type="ECO:0000256" key="4">
    <source>
        <dbReference type="ARBA" id="ARBA00023002"/>
    </source>
</evidence>
<keyword evidence="5" id="KW-0472">Membrane</keyword>
<dbReference type="GO" id="GO:0071949">
    <property type="term" value="F:FAD binding"/>
    <property type="evidence" value="ECO:0007669"/>
    <property type="project" value="InterPro"/>
</dbReference>
<keyword evidence="4" id="KW-0560">Oxidoreductase</keyword>
<dbReference type="Gene3D" id="3.50.50.60">
    <property type="entry name" value="FAD/NAD(P)-binding domain"/>
    <property type="match status" value="1"/>
</dbReference>
<dbReference type="InterPro" id="IPR036188">
    <property type="entry name" value="FAD/NAD-bd_sf"/>
</dbReference>
<organism evidence="7 8">
    <name type="scientific">Mycolicibacterium poriferae</name>
    <dbReference type="NCBI Taxonomy" id="39694"/>
    <lineage>
        <taxon>Bacteria</taxon>
        <taxon>Bacillati</taxon>
        <taxon>Actinomycetota</taxon>
        <taxon>Actinomycetes</taxon>
        <taxon>Mycobacteriales</taxon>
        <taxon>Mycobacteriaceae</taxon>
        <taxon>Mycolicibacterium</taxon>
    </lineage>
</organism>
<dbReference type="AlphaFoldDB" id="A0A6N4VGI4"/>
<dbReference type="InterPro" id="IPR002938">
    <property type="entry name" value="FAD-bd"/>
</dbReference>
<evidence type="ECO:0000256" key="5">
    <source>
        <dbReference type="SAM" id="Phobius"/>
    </source>
</evidence>
<dbReference type="PRINTS" id="PR00420">
    <property type="entry name" value="RNGMNOXGNASE"/>
</dbReference>
<evidence type="ECO:0000256" key="1">
    <source>
        <dbReference type="ARBA" id="ARBA00001974"/>
    </source>
</evidence>
<keyword evidence="5" id="KW-1133">Transmembrane helix</keyword>